<dbReference type="Pfam" id="PF04013">
    <property type="entry name" value="Methyltrn_RNA_2"/>
    <property type="match status" value="1"/>
</dbReference>
<dbReference type="AlphaFoldDB" id="A0A9Y1BPT9"/>
<sequence>MGKSLIFLLPTFSVRCTEKKSLKALTGGFERMDVLARCLSSAFKWAKRLNFSILFMIYFAHSEEQKLLQIKLSDINRNIVSEVDALGVLIDIFNNAVKENKFEKISFKKLLFSISKNQYELIYLTSEGQKVELELKKEDSEKNLCFILGSQDDLSSDQEAFLESLEVRKISLGQREYLASHVITIICHHLSLLRFF</sequence>
<reference evidence="5" key="1">
    <citation type="journal article" date="2022" name="Nat. Microbiol.">
        <title>Unique mobile elements and scalable gene flow at the prokaryote-eukaryote boundary revealed by circularized Asgard archaea genomes.</title>
        <authorList>
            <person name="Wu F."/>
            <person name="Speth D.R."/>
            <person name="Philosof A."/>
            <person name="Cremiere A."/>
            <person name="Narayanan A."/>
            <person name="Barco R.A."/>
            <person name="Connon S.A."/>
            <person name="Amend J.P."/>
            <person name="Antoshechkin I.A."/>
            <person name="Orphan V.J."/>
        </authorList>
    </citation>
    <scope>NUCLEOTIDE SEQUENCE</scope>
    <source>
        <strain evidence="5">PR6</strain>
    </source>
</reference>
<dbReference type="InterPro" id="IPR007158">
    <property type="entry name" value="TrmY"/>
</dbReference>
<dbReference type="PANTHER" id="PTHR40703:SF1">
    <property type="entry name" value="TRNA (PSEUDOURIDINE(54)-N(1))-METHYLTRANSFERASE"/>
    <property type="match status" value="1"/>
</dbReference>
<accession>A0A9Y1BPT9</accession>
<name>A0A9Y1BPT9_9ARCH</name>
<dbReference type="Proteomes" id="UP001200513">
    <property type="component" value="Chromosome"/>
</dbReference>
<dbReference type="GO" id="GO:0008757">
    <property type="term" value="F:S-adenosylmethionine-dependent methyltransferase activity"/>
    <property type="evidence" value="ECO:0007669"/>
    <property type="project" value="TreeGrafter"/>
</dbReference>
<protein>
    <submittedName>
        <fullName evidence="5">Uncharacterized protein</fullName>
    </submittedName>
</protein>
<organism evidence="5">
    <name type="scientific">Candidatus Heimdallarchaeum endolithica</name>
    <dbReference type="NCBI Taxonomy" id="2876572"/>
    <lineage>
        <taxon>Archaea</taxon>
        <taxon>Promethearchaeati</taxon>
        <taxon>Candidatus Heimdallarchaeota</taxon>
        <taxon>Candidatus Heimdallarchaeia (ex Rinke et al. 2021) (nom. nud.)</taxon>
        <taxon>Candidatus Heimdallarchaeales</taxon>
        <taxon>Candidatus Heimdallarchaeaceae</taxon>
        <taxon>Candidatus Heimdallarchaeum</taxon>
    </lineage>
</organism>
<gene>
    <name evidence="5" type="ORF">K9W46_10505</name>
</gene>
<dbReference type="Gene3D" id="3.40.1280.10">
    <property type="match status" value="1"/>
</dbReference>
<dbReference type="GO" id="GO:0030488">
    <property type="term" value="P:tRNA methylation"/>
    <property type="evidence" value="ECO:0007669"/>
    <property type="project" value="TreeGrafter"/>
</dbReference>
<evidence type="ECO:0000313" key="5">
    <source>
        <dbReference type="EMBL" id="UJG42802.1"/>
    </source>
</evidence>
<dbReference type="InterPro" id="IPR029026">
    <property type="entry name" value="tRNA_m1G_MTases_N"/>
</dbReference>
<keyword evidence="3" id="KW-0808">Transferase</keyword>
<evidence type="ECO:0000256" key="1">
    <source>
        <dbReference type="ARBA" id="ARBA00022490"/>
    </source>
</evidence>
<evidence type="ECO:0000256" key="3">
    <source>
        <dbReference type="ARBA" id="ARBA00022679"/>
    </source>
</evidence>
<dbReference type="SUPFAM" id="SSF75217">
    <property type="entry name" value="alpha/beta knot"/>
    <property type="match status" value="1"/>
</dbReference>
<keyword evidence="1" id="KW-0963">Cytoplasm</keyword>
<keyword evidence="4" id="KW-0949">S-adenosyl-L-methionine</keyword>
<dbReference type="GO" id="GO:0008175">
    <property type="term" value="F:tRNA methyltransferase activity"/>
    <property type="evidence" value="ECO:0007669"/>
    <property type="project" value="InterPro"/>
</dbReference>
<dbReference type="InterPro" id="IPR029028">
    <property type="entry name" value="Alpha/beta_knot_MTases"/>
</dbReference>
<evidence type="ECO:0000256" key="4">
    <source>
        <dbReference type="ARBA" id="ARBA00022691"/>
    </source>
</evidence>
<keyword evidence="2" id="KW-0489">Methyltransferase</keyword>
<evidence type="ECO:0000256" key="2">
    <source>
        <dbReference type="ARBA" id="ARBA00022603"/>
    </source>
</evidence>
<proteinExistence type="predicted"/>
<dbReference type="PANTHER" id="PTHR40703">
    <property type="entry name" value="TRNA (PSEUDOURIDINE(54)-N(1))-METHYLTRANSFERASE"/>
    <property type="match status" value="1"/>
</dbReference>
<dbReference type="EMBL" id="CP084167">
    <property type="protein sequence ID" value="UJG42802.1"/>
    <property type="molecule type" value="Genomic_DNA"/>
</dbReference>